<dbReference type="GO" id="GO:0006935">
    <property type="term" value="P:chemotaxis"/>
    <property type="evidence" value="ECO:0007669"/>
    <property type="project" value="InterPro"/>
</dbReference>
<reference evidence="5" key="1">
    <citation type="submission" date="2018-06" db="EMBL/GenBank/DDBJ databases">
        <authorList>
            <person name="Zhirakovskaya E."/>
        </authorList>
    </citation>
    <scope>NUCLEOTIDE SEQUENCE</scope>
</reference>
<sequence length="175" mass="19510">MAEAAQQSIEQTDISNTEDDINEFLTFMLAGEEYGVDILRVLEIKGWDDVTSLPNMPEYIRGVINLRGTIVPIIDLRRRFELDVLEYGPTTVVIVLRVQSEGHADRTMGIVVDGVSDVYQVKADNVKKSPDFGTAVDTEFVRGMATVEEKMVVILDIDHMLNSNELSTVDSLSDD</sequence>
<evidence type="ECO:0000256" key="3">
    <source>
        <dbReference type="ARBA" id="ARBA00022490"/>
    </source>
</evidence>
<evidence type="ECO:0000313" key="5">
    <source>
        <dbReference type="EMBL" id="VAW98236.1"/>
    </source>
</evidence>
<dbReference type="InterPro" id="IPR039315">
    <property type="entry name" value="CheW"/>
</dbReference>
<feature type="domain" description="CheW-like" evidence="4">
    <location>
        <begin position="21"/>
        <end position="166"/>
    </location>
</feature>
<evidence type="ECO:0000256" key="1">
    <source>
        <dbReference type="ARBA" id="ARBA00004496"/>
    </source>
</evidence>
<proteinExistence type="predicted"/>
<keyword evidence="3" id="KW-0963">Cytoplasm</keyword>
<dbReference type="Gene3D" id="2.30.30.40">
    <property type="entry name" value="SH3 Domains"/>
    <property type="match status" value="1"/>
</dbReference>
<evidence type="ECO:0000259" key="4">
    <source>
        <dbReference type="PROSITE" id="PS50851"/>
    </source>
</evidence>
<dbReference type="InterPro" id="IPR036061">
    <property type="entry name" value="CheW-like_dom_sf"/>
</dbReference>
<protein>
    <recommendedName>
        <fullName evidence="2">Chemotaxis protein CheW</fullName>
    </recommendedName>
</protein>
<dbReference type="PANTHER" id="PTHR22617">
    <property type="entry name" value="CHEMOTAXIS SENSOR HISTIDINE KINASE-RELATED"/>
    <property type="match status" value="1"/>
</dbReference>
<gene>
    <name evidence="5" type="ORF">MNBD_GAMMA23-36</name>
</gene>
<dbReference type="InterPro" id="IPR002545">
    <property type="entry name" value="CheW-lke_dom"/>
</dbReference>
<dbReference type="PROSITE" id="PS50851">
    <property type="entry name" value="CHEW"/>
    <property type="match status" value="1"/>
</dbReference>
<organism evidence="5">
    <name type="scientific">hydrothermal vent metagenome</name>
    <dbReference type="NCBI Taxonomy" id="652676"/>
    <lineage>
        <taxon>unclassified sequences</taxon>
        <taxon>metagenomes</taxon>
        <taxon>ecological metagenomes</taxon>
    </lineage>
</organism>
<evidence type="ECO:0000256" key="2">
    <source>
        <dbReference type="ARBA" id="ARBA00021483"/>
    </source>
</evidence>
<dbReference type="GO" id="GO:0005829">
    <property type="term" value="C:cytosol"/>
    <property type="evidence" value="ECO:0007669"/>
    <property type="project" value="TreeGrafter"/>
</dbReference>
<dbReference type="SMART" id="SM00260">
    <property type="entry name" value="CheW"/>
    <property type="match status" value="1"/>
</dbReference>
<comment type="subcellular location">
    <subcellularLocation>
        <location evidence="1">Cytoplasm</location>
    </subcellularLocation>
</comment>
<dbReference type="EMBL" id="UOFT01000065">
    <property type="protein sequence ID" value="VAW98236.1"/>
    <property type="molecule type" value="Genomic_DNA"/>
</dbReference>
<accession>A0A3B1AZH5</accession>
<name>A0A3B1AZH5_9ZZZZ</name>
<dbReference type="PANTHER" id="PTHR22617:SF45">
    <property type="entry name" value="CHEMOTAXIS PROTEIN CHEW"/>
    <property type="match status" value="1"/>
</dbReference>
<dbReference type="SUPFAM" id="SSF50341">
    <property type="entry name" value="CheW-like"/>
    <property type="match status" value="1"/>
</dbReference>
<dbReference type="CDD" id="cd00732">
    <property type="entry name" value="CheW"/>
    <property type="match status" value="1"/>
</dbReference>
<dbReference type="Gene3D" id="2.40.50.180">
    <property type="entry name" value="CheA-289, Domain 4"/>
    <property type="match status" value="1"/>
</dbReference>
<dbReference type="AlphaFoldDB" id="A0A3B1AZH5"/>
<dbReference type="Pfam" id="PF01584">
    <property type="entry name" value="CheW"/>
    <property type="match status" value="1"/>
</dbReference>
<dbReference type="GO" id="GO:0007165">
    <property type="term" value="P:signal transduction"/>
    <property type="evidence" value="ECO:0007669"/>
    <property type="project" value="InterPro"/>
</dbReference>